<comment type="similarity">
    <text evidence="5">Belongs to the creatininase superfamily.</text>
</comment>
<keyword evidence="2" id="KW-0479">Metal-binding</keyword>
<reference evidence="6 7" key="1">
    <citation type="journal article" date="2010" name="Stand. Genomic Sci.">
        <title>Complete genome sequence of Haliangium ochraceum type strain (SMP-2).</title>
        <authorList>
            <consortium name="US DOE Joint Genome Institute (JGI-PGF)"/>
            <person name="Ivanova N."/>
            <person name="Daum C."/>
            <person name="Lang E."/>
            <person name="Abt B."/>
            <person name="Kopitz M."/>
            <person name="Saunders E."/>
            <person name="Lapidus A."/>
            <person name="Lucas S."/>
            <person name="Glavina Del Rio T."/>
            <person name="Nolan M."/>
            <person name="Tice H."/>
            <person name="Copeland A."/>
            <person name="Cheng J.F."/>
            <person name="Chen F."/>
            <person name="Bruce D."/>
            <person name="Goodwin L."/>
            <person name="Pitluck S."/>
            <person name="Mavromatis K."/>
            <person name="Pati A."/>
            <person name="Mikhailova N."/>
            <person name="Chen A."/>
            <person name="Palaniappan K."/>
            <person name="Land M."/>
            <person name="Hauser L."/>
            <person name="Chang Y.J."/>
            <person name="Jeffries C.D."/>
            <person name="Detter J.C."/>
            <person name="Brettin T."/>
            <person name="Rohde M."/>
            <person name="Goker M."/>
            <person name="Bristow J."/>
            <person name="Markowitz V."/>
            <person name="Eisen J.A."/>
            <person name="Hugenholtz P."/>
            <person name="Kyrpides N.C."/>
            <person name="Klenk H.P."/>
        </authorList>
    </citation>
    <scope>NUCLEOTIDE SEQUENCE [LARGE SCALE GENOMIC DNA]</scope>
    <source>
        <strain evidence="7">DSM 14365 / CIP 107738 / JCM 11303 / AJ 13395 / SMP-2</strain>
    </source>
</reference>
<protein>
    <submittedName>
        <fullName evidence="6">Creatininase</fullName>
    </submittedName>
</protein>
<dbReference type="InterPro" id="IPR024087">
    <property type="entry name" value="Creatininase-like_sf"/>
</dbReference>
<dbReference type="GO" id="GO:0016811">
    <property type="term" value="F:hydrolase activity, acting on carbon-nitrogen (but not peptide) bonds, in linear amides"/>
    <property type="evidence" value="ECO:0007669"/>
    <property type="project" value="TreeGrafter"/>
</dbReference>
<evidence type="ECO:0000256" key="3">
    <source>
        <dbReference type="ARBA" id="ARBA00022801"/>
    </source>
</evidence>
<dbReference type="InterPro" id="IPR003785">
    <property type="entry name" value="Creatininase/forma_Hydrolase"/>
</dbReference>
<dbReference type="eggNOG" id="COG1402">
    <property type="taxonomic scope" value="Bacteria"/>
</dbReference>
<comment type="cofactor">
    <cofactor evidence="1">
        <name>Zn(2+)</name>
        <dbReference type="ChEBI" id="CHEBI:29105"/>
    </cofactor>
</comment>
<gene>
    <name evidence="6" type="ordered locus">Hoch_5093</name>
</gene>
<name>D0LVM0_HALO1</name>
<evidence type="ECO:0000313" key="7">
    <source>
        <dbReference type="Proteomes" id="UP000001880"/>
    </source>
</evidence>
<evidence type="ECO:0000256" key="2">
    <source>
        <dbReference type="ARBA" id="ARBA00022723"/>
    </source>
</evidence>
<evidence type="ECO:0000256" key="5">
    <source>
        <dbReference type="ARBA" id="ARBA00024029"/>
    </source>
</evidence>
<evidence type="ECO:0000256" key="4">
    <source>
        <dbReference type="ARBA" id="ARBA00022833"/>
    </source>
</evidence>
<dbReference type="GO" id="GO:0009231">
    <property type="term" value="P:riboflavin biosynthetic process"/>
    <property type="evidence" value="ECO:0007669"/>
    <property type="project" value="TreeGrafter"/>
</dbReference>
<dbReference type="KEGG" id="hoh:Hoch_5093"/>
<keyword evidence="4" id="KW-0862">Zinc</keyword>
<dbReference type="Gene3D" id="3.40.50.10310">
    <property type="entry name" value="Creatininase"/>
    <property type="match status" value="1"/>
</dbReference>
<evidence type="ECO:0000313" key="6">
    <source>
        <dbReference type="EMBL" id="ACY17581.1"/>
    </source>
</evidence>
<organism evidence="6 7">
    <name type="scientific">Haliangium ochraceum (strain DSM 14365 / JCM 11303 / SMP-2)</name>
    <dbReference type="NCBI Taxonomy" id="502025"/>
    <lineage>
        <taxon>Bacteria</taxon>
        <taxon>Pseudomonadati</taxon>
        <taxon>Myxococcota</taxon>
        <taxon>Polyangia</taxon>
        <taxon>Haliangiales</taxon>
        <taxon>Kofleriaceae</taxon>
        <taxon>Haliangium</taxon>
    </lineage>
</organism>
<dbReference type="RefSeq" id="WP_012830173.1">
    <property type="nucleotide sequence ID" value="NC_013440.1"/>
</dbReference>
<dbReference type="PANTHER" id="PTHR35005:SF1">
    <property type="entry name" value="2-AMINO-5-FORMYLAMINO-6-RIBOSYLAMINOPYRIMIDIN-4(3H)-ONE 5'-MONOPHOSPHATE DEFORMYLASE"/>
    <property type="match status" value="1"/>
</dbReference>
<dbReference type="Pfam" id="PF02633">
    <property type="entry name" value="Creatininase"/>
    <property type="match status" value="1"/>
</dbReference>
<dbReference type="STRING" id="502025.Hoch_5093"/>
<proteinExistence type="inferred from homology"/>
<dbReference type="PANTHER" id="PTHR35005">
    <property type="entry name" value="3-DEHYDRO-SCYLLO-INOSOSE HYDROLASE"/>
    <property type="match status" value="1"/>
</dbReference>
<dbReference type="Proteomes" id="UP000001880">
    <property type="component" value="Chromosome"/>
</dbReference>
<accession>D0LVM0</accession>
<evidence type="ECO:0000256" key="1">
    <source>
        <dbReference type="ARBA" id="ARBA00001947"/>
    </source>
</evidence>
<dbReference type="AlphaFoldDB" id="D0LVM0"/>
<sequence length="257" mass="26613">MSVARLAEMTWEEVAALPLRRTAALLPVGAVEAHGPHLPLATDVIIAEAMARRGAERLQARGLSAVLLPPLAYTAAGFAAGFAGTLAMRPETVTAMVVDIGRGLAAHGFGLLAIANAHLDPTHIGSLKRAGEELADSGVTIGFAFPDVTRKPWALRLSDEFRSGACHAGQYEGSMVLAERPELVREELRAQLAPNPASLSVAIRAGHTSFEEAGGPRAYFGDPAAATADEGQATIATLGEILEEAVVAALAESDAAP</sequence>
<dbReference type="HOGENOM" id="CLU_055029_3_1_7"/>
<keyword evidence="7" id="KW-1185">Reference proteome</keyword>
<dbReference type="SUPFAM" id="SSF102215">
    <property type="entry name" value="Creatininase"/>
    <property type="match status" value="1"/>
</dbReference>
<dbReference type="GO" id="GO:0046872">
    <property type="term" value="F:metal ion binding"/>
    <property type="evidence" value="ECO:0007669"/>
    <property type="project" value="UniProtKB-KW"/>
</dbReference>
<dbReference type="EMBL" id="CP001804">
    <property type="protein sequence ID" value="ACY17581.1"/>
    <property type="molecule type" value="Genomic_DNA"/>
</dbReference>
<keyword evidence="3" id="KW-0378">Hydrolase</keyword>